<organism evidence="2 3">
    <name type="scientific">Streptomyces hundungensis</name>
    <dbReference type="NCBI Taxonomy" id="1077946"/>
    <lineage>
        <taxon>Bacteria</taxon>
        <taxon>Bacillati</taxon>
        <taxon>Actinomycetota</taxon>
        <taxon>Actinomycetes</taxon>
        <taxon>Kitasatosporales</taxon>
        <taxon>Streptomycetaceae</taxon>
        <taxon>Streptomyces</taxon>
    </lineage>
</organism>
<protein>
    <submittedName>
        <fullName evidence="2">Uncharacterized protein</fullName>
    </submittedName>
</protein>
<feature type="compositionally biased region" description="Basic and acidic residues" evidence="1">
    <location>
        <begin position="52"/>
        <end position="64"/>
    </location>
</feature>
<dbReference type="EMBL" id="CP032698">
    <property type="protein sequence ID" value="AYG85007.1"/>
    <property type="molecule type" value="Genomic_DNA"/>
</dbReference>
<feature type="compositionally biased region" description="Low complexity" evidence="1">
    <location>
        <begin position="67"/>
        <end position="76"/>
    </location>
</feature>
<dbReference type="Proteomes" id="UP000271554">
    <property type="component" value="Chromosome"/>
</dbReference>
<dbReference type="RefSeq" id="WP_120726757.1">
    <property type="nucleotide sequence ID" value="NZ_CP032698.1"/>
</dbReference>
<keyword evidence="3" id="KW-1185">Reference proteome</keyword>
<dbReference type="KEGG" id="shun:DWB77_07223"/>
<gene>
    <name evidence="2" type="ORF">DWB77_07223</name>
</gene>
<accession>A0A387HT08</accession>
<name>A0A387HT08_9ACTN</name>
<sequence>MTADTQGRVLDLATSLADSIRSAGAGAPITQDMVNQPNAIAITQNSASVSDNPDRAESAARGDSGDSGDSIGKIGI</sequence>
<evidence type="ECO:0000256" key="1">
    <source>
        <dbReference type="SAM" id="MobiDB-lite"/>
    </source>
</evidence>
<dbReference type="AlphaFoldDB" id="A0A387HT08"/>
<evidence type="ECO:0000313" key="2">
    <source>
        <dbReference type="EMBL" id="AYG85007.1"/>
    </source>
</evidence>
<evidence type="ECO:0000313" key="3">
    <source>
        <dbReference type="Proteomes" id="UP000271554"/>
    </source>
</evidence>
<reference evidence="2 3" key="1">
    <citation type="submission" date="2018-10" db="EMBL/GenBank/DDBJ databases">
        <title>Relationship between Morphology and Antimicrobial Activity in Streptomyces.</title>
        <authorList>
            <person name="Kang H.J."/>
            <person name="Kim S.B."/>
        </authorList>
    </citation>
    <scope>NUCLEOTIDE SEQUENCE [LARGE SCALE GENOMIC DNA]</scope>
    <source>
        <strain evidence="2 3">BH38</strain>
    </source>
</reference>
<feature type="region of interest" description="Disordered" evidence="1">
    <location>
        <begin position="43"/>
        <end position="76"/>
    </location>
</feature>
<proteinExistence type="predicted"/>